<dbReference type="GO" id="GO:0005770">
    <property type="term" value="C:late endosome"/>
    <property type="evidence" value="ECO:0007669"/>
    <property type="project" value="TreeGrafter"/>
</dbReference>
<reference evidence="1 2" key="1">
    <citation type="submission" date="2015-09" db="EMBL/GenBank/DDBJ databases">
        <title>Draft genome of the scarab beetle Oryctes borbonicus.</title>
        <authorList>
            <person name="Meyer J.M."/>
            <person name="Markov G.V."/>
            <person name="Baskaran P."/>
            <person name="Herrmann M."/>
            <person name="Sommer R.J."/>
            <person name="Roedelsperger C."/>
        </authorList>
    </citation>
    <scope>NUCLEOTIDE SEQUENCE [LARGE SCALE GENOMIC DNA]</scope>
    <source>
        <strain evidence="1">OB123</strain>
        <tissue evidence="1">Whole animal</tissue>
    </source>
</reference>
<accession>A0A0T6B2D3</accession>
<evidence type="ECO:0000313" key="1">
    <source>
        <dbReference type="EMBL" id="KRT81497.1"/>
    </source>
</evidence>
<keyword evidence="2" id="KW-1185">Reference proteome</keyword>
<dbReference type="AlphaFoldDB" id="A0A0T6B2D3"/>
<dbReference type="EMBL" id="LJIG01016139">
    <property type="protein sequence ID" value="KRT81497.1"/>
    <property type="molecule type" value="Genomic_DNA"/>
</dbReference>
<dbReference type="GO" id="GO:0035091">
    <property type="term" value="F:phosphatidylinositol binding"/>
    <property type="evidence" value="ECO:0007669"/>
    <property type="project" value="TreeGrafter"/>
</dbReference>
<dbReference type="PANTHER" id="PTHR22775">
    <property type="entry name" value="SORTING NEXIN"/>
    <property type="match status" value="1"/>
</dbReference>
<gene>
    <name evidence="1" type="ORF">AMK59_5264</name>
</gene>
<dbReference type="PANTHER" id="PTHR22775:SF44">
    <property type="entry name" value="SORTING NEXIN-14"/>
    <property type="match status" value="1"/>
</dbReference>
<dbReference type="GO" id="GO:0097352">
    <property type="term" value="P:autophagosome maturation"/>
    <property type="evidence" value="ECO:0007669"/>
    <property type="project" value="TreeGrafter"/>
</dbReference>
<proteinExistence type="predicted"/>
<dbReference type="OrthoDB" id="5957963at2759"/>
<evidence type="ECO:0000313" key="2">
    <source>
        <dbReference type="Proteomes" id="UP000051574"/>
    </source>
</evidence>
<name>A0A0T6B2D3_9SCAR</name>
<organism evidence="1 2">
    <name type="scientific">Oryctes borbonicus</name>
    <dbReference type="NCBI Taxonomy" id="1629725"/>
    <lineage>
        <taxon>Eukaryota</taxon>
        <taxon>Metazoa</taxon>
        <taxon>Ecdysozoa</taxon>
        <taxon>Arthropoda</taxon>
        <taxon>Hexapoda</taxon>
        <taxon>Insecta</taxon>
        <taxon>Pterygota</taxon>
        <taxon>Neoptera</taxon>
        <taxon>Endopterygota</taxon>
        <taxon>Coleoptera</taxon>
        <taxon>Polyphaga</taxon>
        <taxon>Scarabaeiformia</taxon>
        <taxon>Scarabaeidae</taxon>
        <taxon>Dynastinae</taxon>
        <taxon>Oryctes</taxon>
    </lineage>
</organism>
<comment type="caution">
    <text evidence="1">The sequence shown here is derived from an EMBL/GenBank/DDBJ whole genome shotgun (WGS) entry which is preliminary data.</text>
</comment>
<dbReference type="Proteomes" id="UP000051574">
    <property type="component" value="Unassembled WGS sequence"/>
</dbReference>
<sequence length="235" mass="26664">MINSSVTGVDLENIYQSVAYKLRKEKGQHLDSFMNTFLASTGRVKPNKVEWAEIGDELDNLMNLTLTQSCIPKTHHNKVFGNNFNVTQRKMTESASSTFNPSGIAESLFYILKHTFKVSYSILKLYTAVCNVAQHAFESLCKMFIEKKIKSALSQNNLAVLIEQLEEMLEERKVNAFAGLQNALPHWLALLTGEDFKNGMKNLLEILQNPLYNKQLAYNLLDIVITEFYPDLGMS</sequence>
<protein>
    <submittedName>
        <fullName evidence="1">Uncharacterized protein</fullName>
    </submittedName>
</protein>